<feature type="transmembrane region" description="Helical" evidence="2">
    <location>
        <begin position="215"/>
        <end position="239"/>
    </location>
</feature>
<dbReference type="PROSITE" id="PS50213">
    <property type="entry name" value="FAS1"/>
    <property type="match status" value="1"/>
</dbReference>
<keyword evidence="2" id="KW-0812">Transmembrane</keyword>
<dbReference type="InterPro" id="IPR050904">
    <property type="entry name" value="Adhesion/Biosynth-related"/>
</dbReference>
<keyword evidence="2" id="KW-0472">Membrane</keyword>
<evidence type="ECO:0000313" key="5">
    <source>
        <dbReference type="Proteomes" id="UP001320159"/>
    </source>
</evidence>
<proteinExistence type="predicted"/>
<gene>
    <name evidence="4" type="ORF">CUJ83_03475</name>
</gene>
<evidence type="ECO:0000313" key="4">
    <source>
        <dbReference type="EMBL" id="MCD1294055.1"/>
    </source>
</evidence>
<accession>A0AAP2RDJ7</accession>
<protein>
    <recommendedName>
        <fullName evidence="3">FAS1 domain-containing protein</fullName>
    </recommendedName>
</protein>
<feature type="region of interest" description="Disordered" evidence="1">
    <location>
        <begin position="253"/>
        <end position="276"/>
    </location>
</feature>
<dbReference type="AlphaFoldDB" id="A0AAP2RDJ7"/>
<dbReference type="SUPFAM" id="SSF82153">
    <property type="entry name" value="FAS1 domain"/>
    <property type="match status" value="1"/>
</dbReference>
<dbReference type="GO" id="GO:0005615">
    <property type="term" value="C:extracellular space"/>
    <property type="evidence" value="ECO:0007669"/>
    <property type="project" value="TreeGrafter"/>
</dbReference>
<sequence>MAEYRKILIILALSALMIGLTVPLISAQDTQQNTIPENLRLFTDFSTLVNAVDAAGIENTLSGPGPYTLLAPTNDAFDKFTPNTLGAIFNDKQKIGDILRYHVIPGKLTLNELAGLRSVRTIDGRTLQVSVKDGYLMVDGARIITRGIDSKNGVIYAVDNLMIPPAAAAPVEVGTGVPAPVKIPQAGQPAARQQPPAIPGIPPPGGQTGINWGRLLGIFVGLGILFLIGLAILLPIWMFMRWRRKRAERAARARQKQAYGTQYKEPAASRYEKPAAEKPEAQYRLKYEEPYVTAAETERITLDDTAVEELKRLDKSKLAGIRKYIIGSYNNFRDMLEFVRDAHIDLLEIRDLNAVRRLAERYSLNLFNSSTLELALEKNATIYTKDPGLMNKYRAAGARADDVRKLISRL</sequence>
<evidence type="ECO:0000259" key="3">
    <source>
        <dbReference type="PROSITE" id="PS50213"/>
    </source>
</evidence>
<organism evidence="4 5">
    <name type="scientific">Methanooceanicella nereidis</name>
    <dbReference type="NCBI Taxonomy" id="2052831"/>
    <lineage>
        <taxon>Archaea</taxon>
        <taxon>Methanobacteriati</taxon>
        <taxon>Methanobacteriota</taxon>
        <taxon>Stenosarchaea group</taxon>
        <taxon>Methanomicrobia</taxon>
        <taxon>Methanocellales</taxon>
        <taxon>Methanocellaceae</taxon>
        <taxon>Methanooceanicella</taxon>
    </lineage>
</organism>
<name>A0AAP2RDJ7_9EURY</name>
<feature type="domain" description="FAS1" evidence="3">
    <location>
        <begin position="32"/>
        <end position="162"/>
    </location>
</feature>
<keyword evidence="5" id="KW-1185">Reference proteome</keyword>
<dbReference type="FunFam" id="2.30.180.10:FF:000032">
    <property type="entry name" value="Fasciclin domain-containing protein, putative"/>
    <property type="match status" value="1"/>
</dbReference>
<evidence type="ECO:0000256" key="1">
    <source>
        <dbReference type="SAM" id="MobiDB-lite"/>
    </source>
</evidence>
<dbReference type="EMBL" id="PGCK01000002">
    <property type="protein sequence ID" value="MCD1294055.1"/>
    <property type="molecule type" value="Genomic_DNA"/>
</dbReference>
<keyword evidence="2" id="KW-1133">Transmembrane helix</keyword>
<dbReference type="Pfam" id="PF02469">
    <property type="entry name" value="Fasciclin"/>
    <property type="match status" value="1"/>
</dbReference>
<dbReference type="Proteomes" id="UP001320159">
    <property type="component" value="Unassembled WGS sequence"/>
</dbReference>
<dbReference type="PANTHER" id="PTHR10900:SF77">
    <property type="entry name" value="FI19380P1"/>
    <property type="match status" value="1"/>
</dbReference>
<dbReference type="Gene3D" id="2.30.180.10">
    <property type="entry name" value="FAS1 domain"/>
    <property type="match status" value="1"/>
</dbReference>
<comment type="caution">
    <text evidence="4">The sequence shown here is derived from an EMBL/GenBank/DDBJ whole genome shotgun (WGS) entry which is preliminary data.</text>
</comment>
<dbReference type="InterPro" id="IPR036378">
    <property type="entry name" value="FAS1_dom_sf"/>
</dbReference>
<dbReference type="RefSeq" id="WP_230740655.1">
    <property type="nucleotide sequence ID" value="NZ_PGCK01000002.1"/>
</dbReference>
<evidence type="ECO:0000256" key="2">
    <source>
        <dbReference type="SAM" id="Phobius"/>
    </source>
</evidence>
<reference evidence="4 5" key="1">
    <citation type="submission" date="2017-11" db="EMBL/GenBank/DDBJ databases">
        <title>Isolation and Characterization of Family Methanocellaceae Species from Potential Methane Hydrate Area Offshore Southwestern Taiwan.</title>
        <authorList>
            <person name="Zhang W.-L."/>
            <person name="Chen W.-C."/>
            <person name="Lai M.-C."/>
            <person name="Chen S.-C."/>
        </authorList>
    </citation>
    <scope>NUCLEOTIDE SEQUENCE [LARGE SCALE GENOMIC DNA]</scope>
    <source>
        <strain evidence="4 5">CWC-04</strain>
    </source>
</reference>
<dbReference type="InterPro" id="IPR000782">
    <property type="entry name" value="FAS1_domain"/>
</dbReference>
<dbReference type="PANTHER" id="PTHR10900">
    <property type="entry name" value="PERIOSTIN-RELATED"/>
    <property type="match status" value="1"/>
</dbReference>
<dbReference type="SMART" id="SM00554">
    <property type="entry name" value="FAS1"/>
    <property type="match status" value="1"/>
</dbReference>